<evidence type="ECO:0000259" key="2">
    <source>
        <dbReference type="Pfam" id="PF01978"/>
    </source>
</evidence>
<reference evidence="4" key="1">
    <citation type="journal article" date="2001" name="Int. J. Syst. Evol. Microbiol.">
        <title>Methanofollis aquaemaris sp. nov., a methanogen isolated from an aquaculture fish pond.</title>
        <authorList>
            <person name="Lai M.C."/>
            <person name="Chen S.C."/>
        </authorList>
    </citation>
    <scope>NUCLEOTIDE SEQUENCE</scope>
    <source>
        <strain evidence="4">N2F9704</strain>
    </source>
</reference>
<evidence type="ECO:0000259" key="3">
    <source>
        <dbReference type="Pfam" id="PF11495"/>
    </source>
</evidence>
<dbReference type="Proteomes" id="UP001042704">
    <property type="component" value="Chromosome"/>
</dbReference>
<dbReference type="SUPFAM" id="SSF56024">
    <property type="entry name" value="Phospholipase D/nuclease"/>
    <property type="match status" value="1"/>
</dbReference>
<feature type="domain" description="Transcription regulator TrmB N-terminal" evidence="2">
    <location>
        <begin position="15"/>
        <end position="81"/>
    </location>
</feature>
<dbReference type="Pfam" id="PF11495">
    <property type="entry name" value="Regulator_TrmB"/>
    <property type="match status" value="1"/>
</dbReference>
<dbReference type="SUPFAM" id="SSF46785">
    <property type="entry name" value="Winged helix' DNA-binding domain"/>
    <property type="match status" value="1"/>
</dbReference>
<gene>
    <name evidence="4" type="ORF">RJ40_09155</name>
</gene>
<dbReference type="InterPro" id="IPR021586">
    <property type="entry name" value="Tscrpt_reg_TrmB_C"/>
</dbReference>
<dbReference type="Pfam" id="PF01978">
    <property type="entry name" value="TrmB"/>
    <property type="match status" value="1"/>
</dbReference>
<dbReference type="RefSeq" id="WP_265580568.1">
    <property type="nucleotide sequence ID" value="NZ_CP036172.1"/>
</dbReference>
<protein>
    <submittedName>
        <fullName evidence="4">TrmB family transcriptional regulator</fullName>
    </submittedName>
</protein>
<evidence type="ECO:0000256" key="1">
    <source>
        <dbReference type="ARBA" id="ARBA00007287"/>
    </source>
</evidence>
<dbReference type="InterPro" id="IPR051797">
    <property type="entry name" value="TrmB-like"/>
</dbReference>
<keyword evidence="5" id="KW-1185">Reference proteome</keyword>
<reference evidence="4" key="2">
    <citation type="submission" date="2019-02" db="EMBL/GenBank/DDBJ databases">
        <authorList>
            <person name="Chen S.-C."/>
            <person name="Chien H.-H."/>
            <person name="Lai M.-C."/>
        </authorList>
    </citation>
    <scope>NUCLEOTIDE SEQUENCE</scope>
    <source>
        <strain evidence="4">N2F9704</strain>
    </source>
</reference>
<dbReference type="CDD" id="cd09124">
    <property type="entry name" value="PLDc_like_TrmB_middle"/>
    <property type="match status" value="1"/>
</dbReference>
<dbReference type="InterPro" id="IPR036390">
    <property type="entry name" value="WH_DNA-bd_sf"/>
</dbReference>
<comment type="similarity">
    <text evidence="1">Belongs to the transcriptional regulator TrmB family.</text>
</comment>
<dbReference type="EMBL" id="CP036172">
    <property type="protein sequence ID" value="QSZ67661.1"/>
    <property type="molecule type" value="Genomic_DNA"/>
</dbReference>
<dbReference type="InterPro" id="IPR002831">
    <property type="entry name" value="Tscrpt_reg_TrmB_N"/>
</dbReference>
<dbReference type="PANTHER" id="PTHR34293">
    <property type="entry name" value="HTH-TYPE TRANSCRIPTIONAL REGULATOR TRMBL2"/>
    <property type="match status" value="1"/>
</dbReference>
<evidence type="ECO:0000313" key="5">
    <source>
        <dbReference type="Proteomes" id="UP001042704"/>
    </source>
</evidence>
<name>A0A8A3S7F5_9EURY</name>
<sequence length="258" mass="28491">MSPPPQPPQGITTALKTLGLTKYEALVYVALLRVTSATATEIHEISGVPRASVYPVLDRLLQKNLVTVSHTTPKRFNAIPPDEAINSLMREIEEKGAYAKVVLGEIYAERASIEGGGQELIWNILGEANIKSRMRDLIAQAEEQVEIIGSWILLKDLRDSLSGAVKRGVRVDVIASAWEGEIPEGMEVIVSVPPIWREETRGTDMAGVLFIDREKVLVAMGGHGEVPTALYSESEGFARFFSRYSELTRSYLGKTRQR</sequence>
<dbReference type="Gene3D" id="1.10.10.10">
    <property type="entry name" value="Winged helix-like DNA-binding domain superfamily/Winged helix DNA-binding domain"/>
    <property type="match status" value="1"/>
</dbReference>
<dbReference type="PANTHER" id="PTHR34293:SF1">
    <property type="entry name" value="HTH-TYPE TRANSCRIPTIONAL REGULATOR TRMBL2"/>
    <property type="match status" value="1"/>
</dbReference>
<dbReference type="KEGG" id="maqe:RJ40_09155"/>
<dbReference type="GeneID" id="76424534"/>
<feature type="domain" description="Transcription regulator TrmB C-terminal" evidence="3">
    <location>
        <begin position="121"/>
        <end position="179"/>
    </location>
</feature>
<dbReference type="AlphaFoldDB" id="A0A8A3S7F5"/>
<organism evidence="4 5">
    <name type="scientific">Methanofollis aquaemaris</name>
    <dbReference type="NCBI Taxonomy" id="126734"/>
    <lineage>
        <taxon>Archaea</taxon>
        <taxon>Methanobacteriati</taxon>
        <taxon>Methanobacteriota</taxon>
        <taxon>Stenosarchaea group</taxon>
        <taxon>Methanomicrobia</taxon>
        <taxon>Methanomicrobiales</taxon>
        <taxon>Methanomicrobiaceae</taxon>
        <taxon>Methanofollis</taxon>
    </lineage>
</organism>
<proteinExistence type="inferred from homology"/>
<dbReference type="InterPro" id="IPR036388">
    <property type="entry name" value="WH-like_DNA-bd_sf"/>
</dbReference>
<evidence type="ECO:0000313" key="4">
    <source>
        <dbReference type="EMBL" id="QSZ67661.1"/>
    </source>
</evidence>
<accession>A0A8A3S7F5</accession>